<organism evidence="1 2">
    <name type="scientific">Grifola frondosa</name>
    <name type="common">Maitake</name>
    <name type="synonym">Polyporus frondosus</name>
    <dbReference type="NCBI Taxonomy" id="5627"/>
    <lineage>
        <taxon>Eukaryota</taxon>
        <taxon>Fungi</taxon>
        <taxon>Dikarya</taxon>
        <taxon>Basidiomycota</taxon>
        <taxon>Agaricomycotina</taxon>
        <taxon>Agaricomycetes</taxon>
        <taxon>Polyporales</taxon>
        <taxon>Grifolaceae</taxon>
        <taxon>Grifola</taxon>
    </lineage>
</organism>
<evidence type="ECO:0000313" key="2">
    <source>
        <dbReference type="Proteomes" id="UP000092993"/>
    </source>
</evidence>
<dbReference type="Proteomes" id="UP000092993">
    <property type="component" value="Unassembled WGS sequence"/>
</dbReference>
<protein>
    <submittedName>
        <fullName evidence="1">Uncharacterized protein</fullName>
    </submittedName>
</protein>
<sequence length="78" mass="8896">MSSHEFSKTPPSAVVRYLSTYHQSQMSSDAMTSTTEPRTVCRSYLIRCPQERGYAHGNLRIRTKICGTWSHVPILYTS</sequence>
<evidence type="ECO:0000313" key="1">
    <source>
        <dbReference type="EMBL" id="OBZ66865.1"/>
    </source>
</evidence>
<proteinExistence type="predicted"/>
<comment type="caution">
    <text evidence="1">The sequence shown here is derived from an EMBL/GenBank/DDBJ whole genome shotgun (WGS) entry which is preliminary data.</text>
</comment>
<accession>A0A1C7LPY9</accession>
<name>A0A1C7LPY9_GRIFR</name>
<dbReference type="AlphaFoldDB" id="A0A1C7LPY9"/>
<gene>
    <name evidence="1" type="ORF">A0H81_13216</name>
</gene>
<keyword evidence="2" id="KW-1185">Reference proteome</keyword>
<dbReference type="EMBL" id="LUGG01000027">
    <property type="protein sequence ID" value="OBZ66865.1"/>
    <property type="molecule type" value="Genomic_DNA"/>
</dbReference>
<reference evidence="1 2" key="1">
    <citation type="submission" date="2016-03" db="EMBL/GenBank/DDBJ databases">
        <title>Whole genome sequencing of Grifola frondosa 9006-11.</title>
        <authorList>
            <person name="Min B."/>
            <person name="Park H."/>
            <person name="Kim J.-G."/>
            <person name="Cho H."/>
            <person name="Oh Y.-L."/>
            <person name="Kong W.-S."/>
            <person name="Choi I.-G."/>
        </authorList>
    </citation>
    <scope>NUCLEOTIDE SEQUENCE [LARGE SCALE GENOMIC DNA]</scope>
    <source>
        <strain evidence="1 2">9006-11</strain>
    </source>
</reference>